<keyword evidence="3" id="KW-1185">Reference proteome</keyword>
<sequence length="217" mass="24164">MRIYVTLMWEPGPEPRDGSRREELRDVSDHRAPEQRPGFSTAAPPSPIQQGAAKGLRRVTAVPHPDGGLVEPSNSLKISTTFVCESERLRGGRVVNNHCNPRGLVPSSRRCVPYASLAPAAADGTARYGLAKGHTPLTIWEFWESEMSRTATWLAESTNEDGRAKKHVEIRGMVLSSSVWHMAYGSRLDSECRRNWIEEENDNLTECVDVGKDIRDV</sequence>
<evidence type="ECO:0000313" key="3">
    <source>
        <dbReference type="Proteomes" id="UP001497482"/>
    </source>
</evidence>
<protein>
    <recommendedName>
        <fullName evidence="4">Pyridoxal 5'-phosphate synthase</fullName>
    </recommendedName>
</protein>
<name>A0AAV2KLW9_KNICA</name>
<dbReference type="AlphaFoldDB" id="A0AAV2KLW9"/>
<reference evidence="2 3" key="1">
    <citation type="submission" date="2024-04" db="EMBL/GenBank/DDBJ databases">
        <authorList>
            <person name="Waldvogel A.-M."/>
            <person name="Schoenle A."/>
        </authorList>
    </citation>
    <scope>NUCLEOTIDE SEQUENCE [LARGE SCALE GENOMIC DNA]</scope>
</reference>
<feature type="compositionally biased region" description="Basic and acidic residues" evidence="1">
    <location>
        <begin position="13"/>
        <end position="34"/>
    </location>
</feature>
<dbReference type="EMBL" id="OZ035841">
    <property type="protein sequence ID" value="CAL1590594.1"/>
    <property type="molecule type" value="Genomic_DNA"/>
</dbReference>
<organism evidence="2 3">
    <name type="scientific">Knipowitschia caucasica</name>
    <name type="common">Caucasian dwarf goby</name>
    <name type="synonym">Pomatoschistus caucasicus</name>
    <dbReference type="NCBI Taxonomy" id="637954"/>
    <lineage>
        <taxon>Eukaryota</taxon>
        <taxon>Metazoa</taxon>
        <taxon>Chordata</taxon>
        <taxon>Craniata</taxon>
        <taxon>Vertebrata</taxon>
        <taxon>Euteleostomi</taxon>
        <taxon>Actinopterygii</taxon>
        <taxon>Neopterygii</taxon>
        <taxon>Teleostei</taxon>
        <taxon>Neoteleostei</taxon>
        <taxon>Acanthomorphata</taxon>
        <taxon>Gobiaria</taxon>
        <taxon>Gobiiformes</taxon>
        <taxon>Gobioidei</taxon>
        <taxon>Gobiidae</taxon>
        <taxon>Gobiinae</taxon>
        <taxon>Knipowitschia</taxon>
    </lineage>
</organism>
<dbReference type="Proteomes" id="UP001497482">
    <property type="component" value="Chromosome 19"/>
</dbReference>
<accession>A0AAV2KLW9</accession>
<proteinExistence type="predicted"/>
<evidence type="ECO:0000313" key="2">
    <source>
        <dbReference type="EMBL" id="CAL1590594.1"/>
    </source>
</evidence>
<feature type="region of interest" description="Disordered" evidence="1">
    <location>
        <begin position="11"/>
        <end position="53"/>
    </location>
</feature>
<evidence type="ECO:0000256" key="1">
    <source>
        <dbReference type="SAM" id="MobiDB-lite"/>
    </source>
</evidence>
<gene>
    <name evidence="2" type="ORF">KC01_LOCUS20087</name>
</gene>
<evidence type="ECO:0008006" key="4">
    <source>
        <dbReference type="Google" id="ProtNLM"/>
    </source>
</evidence>